<dbReference type="EMBL" id="FN649760">
    <property type="protein sequence ID" value="CBJ33566.1"/>
    <property type="molecule type" value="Genomic_DNA"/>
</dbReference>
<dbReference type="OrthoDB" id="10257275at2759"/>
<evidence type="ECO:0000256" key="8">
    <source>
        <dbReference type="SAM" id="MobiDB-lite"/>
    </source>
</evidence>
<feature type="transmembrane region" description="Helical" evidence="9">
    <location>
        <begin position="512"/>
        <end position="534"/>
    </location>
</feature>
<dbReference type="GO" id="GO:0006508">
    <property type="term" value="P:proteolysis"/>
    <property type="evidence" value="ECO:0007669"/>
    <property type="project" value="UniProtKB-KW"/>
</dbReference>
<evidence type="ECO:0000256" key="6">
    <source>
        <dbReference type="ARBA" id="ARBA00022989"/>
    </source>
</evidence>
<feature type="transmembrane region" description="Helical" evidence="9">
    <location>
        <begin position="193"/>
        <end position="215"/>
    </location>
</feature>
<feature type="transmembrane region" description="Helical" evidence="9">
    <location>
        <begin position="12"/>
        <end position="29"/>
    </location>
</feature>
<keyword evidence="5" id="KW-0378">Hydrolase</keyword>
<protein>
    <recommendedName>
        <fullName evidence="10">Peptidase S54 rhomboid domain-containing protein</fullName>
    </recommendedName>
</protein>
<accession>D7G3N4</accession>
<name>D7G3N4_ECTSI</name>
<dbReference type="AlphaFoldDB" id="D7G3N4"/>
<dbReference type="eggNOG" id="KOG2632">
    <property type="taxonomic scope" value="Eukaryota"/>
</dbReference>
<feature type="transmembrane region" description="Helical" evidence="9">
    <location>
        <begin position="274"/>
        <end position="296"/>
    </location>
</feature>
<comment type="similarity">
    <text evidence="2">Belongs to the peptidase S54 family.</text>
</comment>
<keyword evidence="3" id="KW-0645">Protease</keyword>
<keyword evidence="7 9" id="KW-0472">Membrane</keyword>
<evidence type="ECO:0000256" key="7">
    <source>
        <dbReference type="ARBA" id="ARBA00023136"/>
    </source>
</evidence>
<sequence length="677" mass="72707">MAISSLSRRQRVTALLGASAVAILSWAYFVEVWKGVVVRGGGDTDANGYYKWEPTQKSYIKSAQAPAGAWRVPNVYDLVSRGPQFRKDAGPLYFLKAIDKQQQSRVWFVMRSGEPEYRSPNALSVLDNTPPTTGWAVGSPQKDAGDGLGPPPEVHVCGKRVAPDADPAEQWKRGGGGRRGKSPFELGRGPAEIVSYPGTVLLLVINLAFAYHLWANRVSPDAVAISYARFWEEREYWRLFTASFSHFEPLHLVFNAMGTWNTRELERLLGTFRYLYLSLDLVVTTIMVVMVIKHALVKWRGVESQREGKAVGFSCVLFAYMTYLAVAMREFCPIGTLCFSTYSIPMFWGMPSLPVNLGPFASQAIAQVVMPRAAFLGHLSGIFMGYLMAWGFLGGLSIPILAGISVIFMLQHSKAWARRMPDFSLLLQSWAGGDAGRVARARRMGYAFAAHVCLTVALSMVFSWGSTVGEVMALVVGFNALQALKCCCCPDSVPAEHRFCVNLLKAYGALSAILLVSDLLSFGAILGQSCFVTWSGVSDTSRHYGLALLLVAAAVHGLAVAACIEGGVIFRDGQTFLSTIGLKQVVTAYSFGANSGGNTTAAAITSGRLYRGGGRSTGTAASNRTGSTISRGNGGTQASGARLNRSPPAGRAGGGDVGLPLLGREGEGGNALGEIEL</sequence>
<dbReference type="InParanoid" id="D7G3N4"/>
<feature type="transmembrane region" description="Helical" evidence="9">
    <location>
        <begin position="387"/>
        <end position="410"/>
    </location>
</feature>
<evidence type="ECO:0000256" key="3">
    <source>
        <dbReference type="ARBA" id="ARBA00022670"/>
    </source>
</evidence>
<dbReference type="SUPFAM" id="SSF144091">
    <property type="entry name" value="Rhomboid-like"/>
    <property type="match status" value="1"/>
</dbReference>
<keyword evidence="12" id="KW-1185">Reference proteome</keyword>
<dbReference type="Pfam" id="PF01694">
    <property type="entry name" value="Rhomboid"/>
    <property type="match status" value="1"/>
</dbReference>
<dbReference type="PANTHER" id="PTHR43066">
    <property type="entry name" value="RHOMBOID-RELATED PROTEIN"/>
    <property type="match status" value="1"/>
</dbReference>
<feature type="region of interest" description="Disordered" evidence="8">
    <location>
        <begin position="613"/>
        <end position="665"/>
    </location>
</feature>
<evidence type="ECO:0000259" key="10">
    <source>
        <dbReference type="Pfam" id="PF01694"/>
    </source>
</evidence>
<organism evidence="11 12">
    <name type="scientific">Ectocarpus siliculosus</name>
    <name type="common">Brown alga</name>
    <name type="synonym">Conferva siliculosa</name>
    <dbReference type="NCBI Taxonomy" id="2880"/>
    <lineage>
        <taxon>Eukaryota</taxon>
        <taxon>Sar</taxon>
        <taxon>Stramenopiles</taxon>
        <taxon>Ochrophyta</taxon>
        <taxon>PX clade</taxon>
        <taxon>Phaeophyceae</taxon>
        <taxon>Ectocarpales</taxon>
        <taxon>Ectocarpaceae</taxon>
        <taxon>Ectocarpus</taxon>
    </lineage>
</organism>
<comment type="subcellular location">
    <subcellularLocation>
        <location evidence="1">Membrane</location>
        <topology evidence="1">Multi-pass membrane protein</topology>
    </subcellularLocation>
</comment>
<feature type="domain" description="Peptidase S54 rhomboid" evidence="10">
    <location>
        <begin position="234"/>
        <end position="393"/>
    </location>
</feature>
<evidence type="ECO:0000256" key="4">
    <source>
        <dbReference type="ARBA" id="ARBA00022692"/>
    </source>
</evidence>
<keyword evidence="6 9" id="KW-1133">Transmembrane helix</keyword>
<evidence type="ECO:0000256" key="9">
    <source>
        <dbReference type="SAM" id="Phobius"/>
    </source>
</evidence>
<dbReference type="InterPro" id="IPR022764">
    <property type="entry name" value="Peptidase_S54_rhomboid_dom"/>
</dbReference>
<evidence type="ECO:0000256" key="5">
    <source>
        <dbReference type="ARBA" id="ARBA00022801"/>
    </source>
</evidence>
<dbReference type="GO" id="GO:0004252">
    <property type="term" value="F:serine-type endopeptidase activity"/>
    <property type="evidence" value="ECO:0007669"/>
    <property type="project" value="InterPro"/>
</dbReference>
<dbReference type="STRING" id="2880.D7G3N4"/>
<dbReference type="Proteomes" id="UP000002630">
    <property type="component" value="Unassembled WGS sequence"/>
</dbReference>
<evidence type="ECO:0000313" key="12">
    <source>
        <dbReference type="Proteomes" id="UP000002630"/>
    </source>
</evidence>
<feature type="transmembrane region" description="Helical" evidence="9">
    <location>
        <begin position="446"/>
        <end position="465"/>
    </location>
</feature>
<reference evidence="11 12" key="1">
    <citation type="journal article" date="2010" name="Nature">
        <title>The Ectocarpus genome and the independent evolution of multicellularity in brown algae.</title>
        <authorList>
            <person name="Cock J.M."/>
            <person name="Sterck L."/>
            <person name="Rouze P."/>
            <person name="Scornet D."/>
            <person name="Allen A.E."/>
            <person name="Amoutzias G."/>
            <person name="Anthouard V."/>
            <person name="Artiguenave F."/>
            <person name="Aury J.M."/>
            <person name="Badger J.H."/>
            <person name="Beszteri B."/>
            <person name="Billiau K."/>
            <person name="Bonnet E."/>
            <person name="Bothwell J.H."/>
            <person name="Bowler C."/>
            <person name="Boyen C."/>
            <person name="Brownlee C."/>
            <person name="Carrano C.J."/>
            <person name="Charrier B."/>
            <person name="Cho G.Y."/>
            <person name="Coelho S.M."/>
            <person name="Collen J."/>
            <person name="Corre E."/>
            <person name="Da Silva C."/>
            <person name="Delage L."/>
            <person name="Delaroque N."/>
            <person name="Dittami S.M."/>
            <person name="Doulbeau S."/>
            <person name="Elias M."/>
            <person name="Farnham G."/>
            <person name="Gachon C.M."/>
            <person name="Gschloessl B."/>
            <person name="Heesch S."/>
            <person name="Jabbari K."/>
            <person name="Jubin C."/>
            <person name="Kawai H."/>
            <person name="Kimura K."/>
            <person name="Kloareg B."/>
            <person name="Kupper F.C."/>
            <person name="Lang D."/>
            <person name="Le Bail A."/>
            <person name="Leblanc C."/>
            <person name="Lerouge P."/>
            <person name="Lohr M."/>
            <person name="Lopez P.J."/>
            <person name="Martens C."/>
            <person name="Maumus F."/>
            <person name="Michel G."/>
            <person name="Miranda-Saavedra D."/>
            <person name="Morales J."/>
            <person name="Moreau H."/>
            <person name="Motomura T."/>
            <person name="Nagasato C."/>
            <person name="Napoli C.A."/>
            <person name="Nelson D.R."/>
            <person name="Nyvall-Collen P."/>
            <person name="Peters A.F."/>
            <person name="Pommier C."/>
            <person name="Potin P."/>
            <person name="Poulain J."/>
            <person name="Quesneville H."/>
            <person name="Read B."/>
            <person name="Rensing S.A."/>
            <person name="Ritter A."/>
            <person name="Rousvoal S."/>
            <person name="Samanta M."/>
            <person name="Samson G."/>
            <person name="Schroeder D.C."/>
            <person name="Segurens B."/>
            <person name="Strittmatter M."/>
            <person name="Tonon T."/>
            <person name="Tregear J.W."/>
            <person name="Valentin K."/>
            <person name="von Dassow P."/>
            <person name="Yamagishi T."/>
            <person name="Van de Peer Y."/>
            <person name="Wincker P."/>
        </authorList>
    </citation>
    <scope>NUCLEOTIDE SEQUENCE [LARGE SCALE GENOMIC DNA]</scope>
    <source>
        <strain evidence="12">Ec32 / CCAP1310/4</strain>
    </source>
</reference>
<feature type="transmembrane region" description="Helical" evidence="9">
    <location>
        <begin position="236"/>
        <end position="254"/>
    </location>
</feature>
<keyword evidence="4 9" id="KW-0812">Transmembrane</keyword>
<feature type="transmembrane region" description="Helical" evidence="9">
    <location>
        <begin position="308"/>
        <end position="326"/>
    </location>
</feature>
<evidence type="ECO:0000313" key="11">
    <source>
        <dbReference type="EMBL" id="CBJ33566.1"/>
    </source>
</evidence>
<dbReference type="GO" id="GO:0016020">
    <property type="term" value="C:membrane"/>
    <property type="evidence" value="ECO:0007669"/>
    <property type="project" value="UniProtKB-SubCell"/>
</dbReference>
<feature type="transmembrane region" description="Helical" evidence="9">
    <location>
        <begin position="546"/>
        <end position="570"/>
    </location>
</feature>
<evidence type="ECO:0000256" key="2">
    <source>
        <dbReference type="ARBA" id="ARBA00009045"/>
    </source>
</evidence>
<dbReference type="PANTHER" id="PTHR43066:SF1">
    <property type="entry name" value="RHOMBOID PROTEIN 2"/>
    <property type="match status" value="1"/>
</dbReference>
<dbReference type="Gene3D" id="1.20.1540.10">
    <property type="entry name" value="Rhomboid-like"/>
    <property type="match status" value="1"/>
</dbReference>
<feature type="compositionally biased region" description="Polar residues" evidence="8">
    <location>
        <begin position="617"/>
        <end position="631"/>
    </location>
</feature>
<gene>
    <name evidence="11" type="ORF">Esi_0514_0010</name>
</gene>
<dbReference type="InterPro" id="IPR035952">
    <property type="entry name" value="Rhomboid-like_sf"/>
</dbReference>
<evidence type="ECO:0000256" key="1">
    <source>
        <dbReference type="ARBA" id="ARBA00004141"/>
    </source>
</evidence>
<proteinExistence type="inferred from homology"/>